<evidence type="ECO:0000313" key="2">
    <source>
        <dbReference type="EMBL" id="WDR06112.1"/>
    </source>
</evidence>
<dbReference type="InterPro" id="IPR029058">
    <property type="entry name" value="AB_hydrolase_fold"/>
</dbReference>
<keyword evidence="3" id="KW-1185">Reference proteome</keyword>
<name>A0ABY7YY17_9HYPH</name>
<feature type="domain" description="AB hydrolase-1" evidence="1">
    <location>
        <begin position="61"/>
        <end position="151"/>
    </location>
</feature>
<dbReference type="InterPro" id="IPR000073">
    <property type="entry name" value="AB_hydrolase_1"/>
</dbReference>
<proteinExistence type="predicted"/>
<dbReference type="InterPro" id="IPR050228">
    <property type="entry name" value="Carboxylesterase_BioH"/>
</dbReference>
<dbReference type="PANTHER" id="PTHR43194">
    <property type="entry name" value="HYDROLASE ALPHA/BETA FOLD FAMILY"/>
    <property type="match status" value="1"/>
</dbReference>
<dbReference type="PANTHER" id="PTHR43194:SF2">
    <property type="entry name" value="PEROXISOMAL MEMBRANE PROTEIN LPX1"/>
    <property type="match status" value="1"/>
</dbReference>
<protein>
    <submittedName>
        <fullName evidence="2">Alpha/beta hydrolase</fullName>
    </submittedName>
</protein>
<organism evidence="2 3">
    <name type="scientific">Devosia rhodophyticola</name>
    <dbReference type="NCBI Taxonomy" id="3026423"/>
    <lineage>
        <taxon>Bacteria</taxon>
        <taxon>Pseudomonadati</taxon>
        <taxon>Pseudomonadota</taxon>
        <taxon>Alphaproteobacteria</taxon>
        <taxon>Hyphomicrobiales</taxon>
        <taxon>Devosiaceae</taxon>
        <taxon>Devosia</taxon>
    </lineage>
</organism>
<dbReference type="Gene3D" id="3.40.50.1820">
    <property type="entry name" value="alpha/beta hydrolase"/>
    <property type="match status" value="1"/>
</dbReference>
<gene>
    <name evidence="2" type="ORF">PSQ90_01235</name>
</gene>
<dbReference type="Pfam" id="PF00561">
    <property type="entry name" value="Abhydrolase_1"/>
    <property type="match status" value="1"/>
</dbReference>
<evidence type="ECO:0000259" key="1">
    <source>
        <dbReference type="Pfam" id="PF00561"/>
    </source>
</evidence>
<dbReference type="SUPFAM" id="SSF53474">
    <property type="entry name" value="alpha/beta-Hydrolases"/>
    <property type="match status" value="1"/>
</dbReference>
<sequence length="307" mass="34025">MVRKRKVPSDHAAFADLPVQMVTLDRGDALVAAHVSGTLSSTAMPLICLAGYHRNMSDFTQFRMLYRHAMSNQQPLILMDLRGRGRSTDRANANEYGSPRDARDVADVVNALGIEKAVILGQGYGGQVGMLLASQRPGLIAGMVLVDTGPVTDSRGLVRLRQNVQHIESLRGTEVVTQGFRRMLQGDYPGANETHIEILMGRSHFIDKRGRARPLYDPRLIKALEAFGHEDVLMAQWPFFDGLATVPLLLMRTQLTDQVRRDTFEQMTKRRPDAQTVAIEGQGSPALFDQLHEVQAVARFVAQIANV</sequence>
<keyword evidence="2" id="KW-0378">Hydrolase</keyword>
<dbReference type="Proteomes" id="UP001222118">
    <property type="component" value="Chromosome"/>
</dbReference>
<dbReference type="EMBL" id="CP118247">
    <property type="protein sequence ID" value="WDR06112.1"/>
    <property type="molecule type" value="Genomic_DNA"/>
</dbReference>
<dbReference type="GO" id="GO:0016787">
    <property type="term" value="F:hydrolase activity"/>
    <property type="evidence" value="ECO:0007669"/>
    <property type="project" value="UniProtKB-KW"/>
</dbReference>
<evidence type="ECO:0000313" key="3">
    <source>
        <dbReference type="Proteomes" id="UP001222118"/>
    </source>
</evidence>
<accession>A0ABY7YY17</accession>
<reference evidence="2 3" key="1">
    <citation type="submission" date="2023-02" db="EMBL/GenBank/DDBJ databases">
        <title>Devosia chondri sp. nov., isolated from the phycosphere of marine algae.</title>
        <authorList>
            <person name="Kim J.M."/>
            <person name="Lee J.K."/>
            <person name="Choi B.J."/>
            <person name="Bayburt H."/>
            <person name="Jeon C.O."/>
        </authorList>
    </citation>
    <scope>NUCLEOTIDE SEQUENCE [LARGE SCALE GENOMIC DNA]</scope>
    <source>
        <strain evidence="2 3">G2-5</strain>
    </source>
</reference>
<dbReference type="RefSeq" id="WP_282211626.1">
    <property type="nucleotide sequence ID" value="NZ_CP118247.1"/>
</dbReference>